<keyword evidence="4" id="KW-1185">Reference proteome</keyword>
<evidence type="ECO:0000256" key="1">
    <source>
        <dbReference type="SAM" id="Coils"/>
    </source>
</evidence>
<keyword evidence="1" id="KW-0175">Coiled coil</keyword>
<reference evidence="3" key="1">
    <citation type="submission" date="2023-07" db="EMBL/GenBank/DDBJ databases">
        <title>A chromosome-level genome assembly of Lolium multiflorum.</title>
        <authorList>
            <person name="Chen Y."/>
            <person name="Copetti D."/>
            <person name="Kolliker R."/>
            <person name="Studer B."/>
        </authorList>
    </citation>
    <scope>NUCLEOTIDE SEQUENCE</scope>
    <source>
        <strain evidence="3">02402/16</strain>
        <tissue evidence="3">Leaf</tissue>
    </source>
</reference>
<feature type="compositionally biased region" description="Basic residues" evidence="2">
    <location>
        <begin position="249"/>
        <end position="258"/>
    </location>
</feature>
<feature type="region of interest" description="Disordered" evidence="2">
    <location>
        <begin position="112"/>
        <end position="162"/>
    </location>
</feature>
<feature type="region of interest" description="Disordered" evidence="2">
    <location>
        <begin position="490"/>
        <end position="513"/>
    </location>
</feature>
<comment type="caution">
    <text evidence="3">The sequence shown here is derived from an EMBL/GenBank/DDBJ whole genome shotgun (WGS) entry which is preliminary data.</text>
</comment>
<name>A0AAD8SJI4_LOLMU</name>
<feature type="coiled-coil region" evidence="1">
    <location>
        <begin position="562"/>
        <end position="589"/>
    </location>
</feature>
<dbReference type="EMBL" id="JAUUTY010000004">
    <property type="protein sequence ID" value="KAK1653500.1"/>
    <property type="molecule type" value="Genomic_DNA"/>
</dbReference>
<dbReference type="AlphaFoldDB" id="A0AAD8SJI4"/>
<feature type="region of interest" description="Disordered" evidence="2">
    <location>
        <begin position="231"/>
        <end position="263"/>
    </location>
</feature>
<sequence>MSRKDSTEGSRELDYVGVTMPMFRVRWAKSVEKDGLYFTTMVIPDAKSKTPSAKNEPWVLASQVDQCFFITDPSKPSRVVVRRGKRSIIGMEGEADKQDIDKNGDPKIEEEFDKYFDKPTTYSKEPAARTQRSISAAQRSPPPARGASPQPRRRGGAGARAQRSLAVARILVDDPSSAEIANMSANDNVAGTSKAAMSLEEEARAANVAFWEFGPSQRQEEEEVDLAAEEVGADRQMTEAGEEEDPAPKKKKKPRKDRKPTVLANTTSEITLVSESGQPKEPLDVAAGYGMQLGCIVRESMSINTVNLRGEGNEHLVELCLRKLHRRYTFPAPYNTLERSNPVNRLAITKMSNALSSWKSRVKAKIDKGESFESIKKGEPMLDEAEFQIFKEQLESEDAKAWTEWGRQMHELNLGAHHLGSGGYRGKIPIWEKEDEELARAGKPNPWLKMTNLQVRYFVRARYTLDMTTMEFVTEDKDVKKFEEKLNEQLAAADRPEDESSSQGSTEPWDTPFNRALNAYNERPISKPPTSVGRVCGFGTSMKFREYYKEESSKKRRRSAMSSEDKAEVEELRQKVSMLEEKQANSMDKEEVDKLFEKKLRDFLPPQVLEGIAAWNAAGQVGPIQVPSAGASNSIFNVSPSPDLVTPPPTIAAGQPMELDEPVPPLLPRLPRRSRRRWCFIMHPSRRRLIGRPPLSPH</sequence>
<dbReference type="PANTHER" id="PTHR33018">
    <property type="entry name" value="OS10G0338966 PROTEIN-RELATED"/>
    <property type="match status" value="1"/>
</dbReference>
<feature type="compositionally biased region" description="Low complexity" evidence="2">
    <location>
        <begin position="135"/>
        <end position="150"/>
    </location>
</feature>
<protein>
    <submittedName>
        <fullName evidence="3">Uncharacterized protein</fullName>
    </submittedName>
</protein>
<proteinExistence type="predicted"/>
<evidence type="ECO:0000313" key="3">
    <source>
        <dbReference type="EMBL" id="KAK1653500.1"/>
    </source>
</evidence>
<evidence type="ECO:0000256" key="2">
    <source>
        <dbReference type="SAM" id="MobiDB-lite"/>
    </source>
</evidence>
<accession>A0AAD8SJI4</accession>
<gene>
    <name evidence="3" type="ORF">QYE76_071305</name>
</gene>
<evidence type="ECO:0000313" key="4">
    <source>
        <dbReference type="Proteomes" id="UP001231189"/>
    </source>
</evidence>
<dbReference type="Proteomes" id="UP001231189">
    <property type="component" value="Unassembled WGS sequence"/>
</dbReference>
<dbReference type="PANTHER" id="PTHR33018:SF37">
    <property type="entry name" value="TRANSPOSASE TNP1_EN_SPM-LIKE DOMAIN-CONTAINING PROTEIN"/>
    <property type="match status" value="1"/>
</dbReference>
<organism evidence="3 4">
    <name type="scientific">Lolium multiflorum</name>
    <name type="common">Italian ryegrass</name>
    <name type="synonym">Lolium perenne subsp. multiflorum</name>
    <dbReference type="NCBI Taxonomy" id="4521"/>
    <lineage>
        <taxon>Eukaryota</taxon>
        <taxon>Viridiplantae</taxon>
        <taxon>Streptophyta</taxon>
        <taxon>Embryophyta</taxon>
        <taxon>Tracheophyta</taxon>
        <taxon>Spermatophyta</taxon>
        <taxon>Magnoliopsida</taxon>
        <taxon>Liliopsida</taxon>
        <taxon>Poales</taxon>
        <taxon>Poaceae</taxon>
        <taxon>BOP clade</taxon>
        <taxon>Pooideae</taxon>
        <taxon>Poodae</taxon>
        <taxon>Poeae</taxon>
        <taxon>Poeae Chloroplast Group 2 (Poeae type)</taxon>
        <taxon>Loliodinae</taxon>
        <taxon>Loliinae</taxon>
        <taxon>Lolium</taxon>
    </lineage>
</organism>